<evidence type="ECO:0000259" key="7">
    <source>
        <dbReference type="Pfam" id="PF00591"/>
    </source>
</evidence>
<dbReference type="InterPro" id="IPR000312">
    <property type="entry name" value="Glycosyl_Trfase_fam3"/>
</dbReference>
<accession>A0ABD5QPX5</accession>
<evidence type="ECO:0000256" key="2">
    <source>
        <dbReference type="ARBA" id="ARBA00022676"/>
    </source>
</evidence>
<evidence type="ECO:0000256" key="6">
    <source>
        <dbReference type="SAM" id="MobiDB-lite"/>
    </source>
</evidence>
<dbReference type="Proteomes" id="UP001596145">
    <property type="component" value="Unassembled WGS sequence"/>
</dbReference>
<evidence type="ECO:0000313" key="10">
    <source>
        <dbReference type="Proteomes" id="UP001596145"/>
    </source>
</evidence>
<keyword evidence="1" id="KW-0028">Amino-acid biosynthesis</keyword>
<dbReference type="InterPro" id="IPR005940">
    <property type="entry name" value="Anthranilate_Pribosyl_Tfrase"/>
</dbReference>
<dbReference type="InterPro" id="IPR036320">
    <property type="entry name" value="Glycosyl_Trfase_fam3_N_dom_sf"/>
</dbReference>
<dbReference type="EMBL" id="JBHSKV010000008">
    <property type="protein sequence ID" value="MFC5134284.1"/>
    <property type="molecule type" value="Genomic_DNA"/>
</dbReference>
<name>A0ABD5QPX5_9EURY</name>
<sequence>MAQATQEFGEWPLKRLMTEVCGSGHKSSDDLTRAQATEAFERILADEPDPTTLGAFWLANRWKRNTPEELGAYVDVMCERVEYAEPDCDPVDCGANYDGKGRTAVLGVAAGAVAAAAGTPVVVHSGDRVPTQKQDAYKHVLEELGVHTELTPSDSADMVDETGFGIYYQPAFNPAIDDLFDRRDQMGVRTFVNTIETLANPAGASVHLGSFYHLAFAKKVVDTFVESEFHDLDRVLMFQGMEGYDDVRPGYTKVAEWDAAGGDDAGGSEADGTADAGAGSEGASFDDFEIETAEYGMDLEEDDLAVDDVAVESARITEEVLAGERDGPFADAVAVNAALRIYAREDADSIEEGLEAARAAIDDGSAHEVLEALRDL</sequence>
<dbReference type="InterPro" id="IPR017459">
    <property type="entry name" value="Glycosyl_Trfase_fam3_N_dom"/>
</dbReference>
<feature type="domain" description="Glycosyl transferase family 3 N-terminal" evidence="8">
    <location>
        <begin position="29"/>
        <end position="79"/>
    </location>
</feature>
<evidence type="ECO:0000259" key="8">
    <source>
        <dbReference type="Pfam" id="PF02885"/>
    </source>
</evidence>
<dbReference type="Pfam" id="PF02885">
    <property type="entry name" value="Glycos_trans_3N"/>
    <property type="match status" value="1"/>
</dbReference>
<dbReference type="RefSeq" id="WP_122105391.1">
    <property type="nucleotide sequence ID" value="NZ_JBHSKV010000008.1"/>
</dbReference>
<dbReference type="InterPro" id="IPR035902">
    <property type="entry name" value="Nuc_phospho_transferase"/>
</dbReference>
<dbReference type="FunFam" id="3.40.1030.10:FF:000010">
    <property type="entry name" value="Anthranilate phosphoribosyltransferase"/>
    <property type="match status" value="1"/>
</dbReference>
<protein>
    <submittedName>
        <fullName evidence="9">Anthranilate phosphoribosyltransferase</fullName>
    </submittedName>
</protein>
<evidence type="ECO:0000256" key="4">
    <source>
        <dbReference type="ARBA" id="ARBA00022822"/>
    </source>
</evidence>
<reference evidence="9 10" key="1">
    <citation type="journal article" date="2019" name="Int. J. Syst. Evol. Microbiol.">
        <title>The Global Catalogue of Microorganisms (GCM) 10K type strain sequencing project: providing services to taxonomists for standard genome sequencing and annotation.</title>
        <authorList>
            <consortium name="The Broad Institute Genomics Platform"/>
            <consortium name="The Broad Institute Genome Sequencing Center for Infectious Disease"/>
            <person name="Wu L."/>
            <person name="Ma J."/>
        </authorList>
    </citation>
    <scope>NUCLEOTIDE SEQUENCE [LARGE SCALE GENOMIC DNA]</scope>
    <source>
        <strain evidence="9 10">CGMCC 1.16026</strain>
    </source>
</reference>
<dbReference type="GO" id="GO:0016763">
    <property type="term" value="F:pentosyltransferase activity"/>
    <property type="evidence" value="ECO:0007669"/>
    <property type="project" value="UniProtKB-ARBA"/>
</dbReference>
<dbReference type="SUPFAM" id="SSF47648">
    <property type="entry name" value="Nucleoside phosphorylase/phosphoribosyltransferase N-terminal domain"/>
    <property type="match status" value="1"/>
</dbReference>
<keyword evidence="4" id="KW-0822">Tryptophan biosynthesis</keyword>
<organism evidence="9 10">
    <name type="scientific">Halorubrum glutamatedens</name>
    <dbReference type="NCBI Taxonomy" id="2707018"/>
    <lineage>
        <taxon>Archaea</taxon>
        <taxon>Methanobacteriati</taxon>
        <taxon>Methanobacteriota</taxon>
        <taxon>Stenosarchaea group</taxon>
        <taxon>Halobacteria</taxon>
        <taxon>Halobacteriales</taxon>
        <taxon>Haloferacaceae</taxon>
        <taxon>Halorubrum</taxon>
    </lineage>
</organism>
<dbReference type="PANTHER" id="PTHR43285:SF2">
    <property type="entry name" value="ANTHRANILATE PHOSPHORIBOSYLTRANSFERASE"/>
    <property type="match status" value="1"/>
</dbReference>
<feature type="domain" description="Glycosyl transferase family 3" evidence="7">
    <location>
        <begin position="106"/>
        <end position="366"/>
    </location>
</feature>
<proteinExistence type="predicted"/>
<evidence type="ECO:0000256" key="1">
    <source>
        <dbReference type="ARBA" id="ARBA00022605"/>
    </source>
</evidence>
<dbReference type="Gene3D" id="1.20.970.10">
    <property type="entry name" value="Transferase, Pyrimidine Nucleoside Phosphorylase, Chain C"/>
    <property type="match status" value="1"/>
</dbReference>
<keyword evidence="2 9" id="KW-0328">Glycosyltransferase</keyword>
<dbReference type="PANTHER" id="PTHR43285">
    <property type="entry name" value="ANTHRANILATE PHOSPHORIBOSYLTRANSFERASE"/>
    <property type="match status" value="1"/>
</dbReference>
<keyword evidence="10" id="KW-1185">Reference proteome</keyword>
<dbReference type="Gene3D" id="3.40.1030.10">
    <property type="entry name" value="Nucleoside phosphorylase/phosphoribosyltransferase catalytic domain"/>
    <property type="match status" value="1"/>
</dbReference>
<evidence type="ECO:0000256" key="3">
    <source>
        <dbReference type="ARBA" id="ARBA00022679"/>
    </source>
</evidence>
<evidence type="ECO:0000256" key="5">
    <source>
        <dbReference type="ARBA" id="ARBA00023141"/>
    </source>
</evidence>
<gene>
    <name evidence="9" type="ORF">ACFPJA_06065</name>
</gene>
<keyword evidence="3" id="KW-0808">Transferase</keyword>
<dbReference type="Pfam" id="PF00591">
    <property type="entry name" value="Glycos_transf_3"/>
    <property type="match status" value="1"/>
</dbReference>
<dbReference type="SUPFAM" id="SSF52418">
    <property type="entry name" value="Nucleoside phosphorylase/phosphoribosyltransferase catalytic domain"/>
    <property type="match status" value="1"/>
</dbReference>
<keyword evidence="5" id="KW-0057">Aromatic amino acid biosynthesis</keyword>
<evidence type="ECO:0000313" key="9">
    <source>
        <dbReference type="EMBL" id="MFC5134284.1"/>
    </source>
</evidence>
<feature type="region of interest" description="Disordered" evidence="6">
    <location>
        <begin position="258"/>
        <end position="283"/>
    </location>
</feature>
<comment type="caution">
    <text evidence="9">The sequence shown here is derived from an EMBL/GenBank/DDBJ whole genome shotgun (WGS) entry which is preliminary data.</text>
</comment>
<dbReference type="GO" id="GO:0000162">
    <property type="term" value="P:L-tryptophan biosynthetic process"/>
    <property type="evidence" value="ECO:0007669"/>
    <property type="project" value="UniProtKB-KW"/>
</dbReference>
<dbReference type="AlphaFoldDB" id="A0ABD5QPX5"/>